<feature type="chain" id="PRO_5046047260" evidence="1">
    <location>
        <begin position="22"/>
        <end position="344"/>
    </location>
</feature>
<organism evidence="3 4">
    <name type="scientific">Lutibacter holmesii</name>
    <dbReference type="NCBI Taxonomy" id="1137985"/>
    <lineage>
        <taxon>Bacteria</taxon>
        <taxon>Pseudomonadati</taxon>
        <taxon>Bacteroidota</taxon>
        <taxon>Flavobacteriia</taxon>
        <taxon>Flavobacteriales</taxon>
        <taxon>Flavobacteriaceae</taxon>
        <taxon>Lutibacter</taxon>
    </lineage>
</organism>
<reference evidence="4" key="1">
    <citation type="journal article" date="2019" name="Int. J. Syst. Evol. Microbiol.">
        <title>The Global Catalogue of Microorganisms (GCM) 10K type strain sequencing project: providing services to taxonomists for standard genome sequencing and annotation.</title>
        <authorList>
            <consortium name="The Broad Institute Genomics Platform"/>
            <consortium name="The Broad Institute Genome Sequencing Center for Infectious Disease"/>
            <person name="Wu L."/>
            <person name="Ma J."/>
        </authorList>
    </citation>
    <scope>NUCLEOTIDE SEQUENCE [LARGE SCALE GENOMIC DNA]</scope>
    <source>
        <strain evidence="4">CCUG 62221</strain>
    </source>
</reference>
<dbReference type="Gene3D" id="2.40.400.10">
    <property type="entry name" value="Acetoacetate decarboxylase-like"/>
    <property type="match status" value="1"/>
</dbReference>
<protein>
    <submittedName>
        <fullName evidence="3">Acetoacetate decarboxylase family protein</fullName>
    </submittedName>
</protein>
<sequence length="344" mass="38953">MNKLYLTITLLISTLFFSCNQEDTIQPTISANFETSLLLGENQAVVTITNLSQNATNYKWLFPNGISDDSTAENPTIYYTENGIYTITLEASNGTFSETKTIEIIINNIPENSNIPYRYLENDGIFMFYETENIEVYQSLIPEQFEMPNRMVVFAFFNDFYKLDYGATPYKENAISILVEYQGEEYFHCVYMPVTDEHSMWAGILGLGLPKTMGNINFYRKNPTYYGVAENEFGGTMNMSIDTENFTINNDVKQEMIDLQLLKSLQIRNDKIIVVGNTGGNENSVIQTAEQFPNLITLKFGNATITNNTDAISFKHPLDLEPSHIIGGFYLKNTIPFGLTGNSL</sequence>
<comment type="caution">
    <text evidence="3">The sequence shown here is derived from an EMBL/GenBank/DDBJ whole genome shotgun (WGS) entry which is preliminary data.</text>
</comment>
<dbReference type="PROSITE" id="PS51257">
    <property type="entry name" value="PROKAR_LIPOPROTEIN"/>
    <property type="match status" value="1"/>
</dbReference>
<name>A0ABW3WTJ5_9FLAO</name>
<dbReference type="InterPro" id="IPR035986">
    <property type="entry name" value="PKD_dom_sf"/>
</dbReference>
<evidence type="ECO:0000313" key="3">
    <source>
        <dbReference type="EMBL" id="MFD1294976.1"/>
    </source>
</evidence>
<dbReference type="InterPro" id="IPR022409">
    <property type="entry name" value="PKD/Chitinase_dom"/>
</dbReference>
<dbReference type="SMART" id="SM00089">
    <property type="entry name" value="PKD"/>
    <property type="match status" value="1"/>
</dbReference>
<proteinExistence type="predicted"/>
<dbReference type="InterPro" id="IPR000601">
    <property type="entry name" value="PKD_dom"/>
</dbReference>
<dbReference type="SUPFAM" id="SSF160104">
    <property type="entry name" value="Acetoacetate decarboxylase-like"/>
    <property type="match status" value="1"/>
</dbReference>
<dbReference type="Pfam" id="PF06314">
    <property type="entry name" value="ADC"/>
    <property type="match status" value="1"/>
</dbReference>
<dbReference type="Gene3D" id="2.60.40.10">
    <property type="entry name" value="Immunoglobulins"/>
    <property type="match status" value="1"/>
</dbReference>
<accession>A0ABW3WTJ5</accession>
<keyword evidence="1" id="KW-0732">Signal</keyword>
<feature type="signal peptide" evidence="1">
    <location>
        <begin position="1"/>
        <end position="21"/>
    </location>
</feature>
<dbReference type="CDD" id="cd00146">
    <property type="entry name" value="PKD"/>
    <property type="match status" value="1"/>
</dbReference>
<keyword evidence="4" id="KW-1185">Reference proteome</keyword>
<evidence type="ECO:0000256" key="1">
    <source>
        <dbReference type="SAM" id="SignalP"/>
    </source>
</evidence>
<evidence type="ECO:0000259" key="2">
    <source>
        <dbReference type="PROSITE" id="PS50093"/>
    </source>
</evidence>
<dbReference type="PROSITE" id="PS50093">
    <property type="entry name" value="PKD"/>
    <property type="match status" value="1"/>
</dbReference>
<dbReference type="SUPFAM" id="SSF49299">
    <property type="entry name" value="PKD domain"/>
    <property type="match status" value="1"/>
</dbReference>
<dbReference type="Proteomes" id="UP001597241">
    <property type="component" value="Unassembled WGS sequence"/>
</dbReference>
<dbReference type="RefSeq" id="WP_386810429.1">
    <property type="nucleotide sequence ID" value="NZ_JBHTMV010000013.1"/>
</dbReference>
<gene>
    <name evidence="3" type="ORF">ACFQ5N_14120</name>
</gene>
<dbReference type="InterPro" id="IPR023375">
    <property type="entry name" value="ADC_dom_sf"/>
</dbReference>
<dbReference type="InterPro" id="IPR013783">
    <property type="entry name" value="Ig-like_fold"/>
</dbReference>
<dbReference type="EMBL" id="JBHTMV010000013">
    <property type="protein sequence ID" value="MFD1294976.1"/>
    <property type="molecule type" value="Genomic_DNA"/>
</dbReference>
<dbReference type="InterPro" id="IPR010451">
    <property type="entry name" value="Acetoacetate_decarboxylase"/>
</dbReference>
<dbReference type="Pfam" id="PF00801">
    <property type="entry name" value="PKD"/>
    <property type="match status" value="1"/>
</dbReference>
<feature type="domain" description="PKD" evidence="2">
    <location>
        <begin position="52"/>
        <end position="106"/>
    </location>
</feature>
<evidence type="ECO:0000313" key="4">
    <source>
        <dbReference type="Proteomes" id="UP001597241"/>
    </source>
</evidence>